<dbReference type="EMBL" id="KQ241630">
    <property type="protein sequence ID" value="KNC86913.1"/>
    <property type="molecule type" value="Genomic_DNA"/>
</dbReference>
<keyword evidence="2 5" id="KW-0479">Metal-binding</keyword>
<keyword evidence="8" id="KW-1185">Reference proteome</keyword>
<evidence type="ECO:0000256" key="2">
    <source>
        <dbReference type="ARBA" id="ARBA00022723"/>
    </source>
</evidence>
<dbReference type="PROSITE" id="PS00059">
    <property type="entry name" value="ADH_ZINC"/>
    <property type="match status" value="1"/>
</dbReference>
<dbReference type="RefSeq" id="XP_014160815.1">
    <property type="nucleotide sequence ID" value="XM_014305340.1"/>
</dbReference>
<dbReference type="Proteomes" id="UP000054560">
    <property type="component" value="Unassembled WGS sequence"/>
</dbReference>
<dbReference type="SMART" id="SM00829">
    <property type="entry name" value="PKS_ER"/>
    <property type="match status" value="1"/>
</dbReference>
<dbReference type="InterPro" id="IPR013149">
    <property type="entry name" value="ADH-like_C"/>
</dbReference>
<dbReference type="STRING" id="667725.A0A0L0GF30"/>
<evidence type="ECO:0000313" key="8">
    <source>
        <dbReference type="Proteomes" id="UP000054560"/>
    </source>
</evidence>
<keyword evidence="4" id="KW-0560">Oxidoreductase</keyword>
<dbReference type="AlphaFoldDB" id="A0A0L0GF30"/>
<dbReference type="PANTHER" id="PTHR42683">
    <property type="entry name" value="ALDEHYDE REDUCTASE"/>
    <property type="match status" value="1"/>
</dbReference>
<name>A0A0L0GF30_9EUKA</name>
<evidence type="ECO:0000256" key="1">
    <source>
        <dbReference type="ARBA" id="ARBA00001947"/>
    </source>
</evidence>
<dbReference type="InterPro" id="IPR011032">
    <property type="entry name" value="GroES-like_sf"/>
</dbReference>
<dbReference type="OrthoDB" id="1560166at2759"/>
<protein>
    <recommendedName>
        <fullName evidence="6">Enoyl reductase (ER) domain-containing protein</fullName>
    </recommendedName>
</protein>
<evidence type="ECO:0000313" key="7">
    <source>
        <dbReference type="EMBL" id="KNC86913.1"/>
    </source>
</evidence>
<feature type="domain" description="Enoyl reductase (ER)" evidence="6">
    <location>
        <begin position="20"/>
        <end position="341"/>
    </location>
</feature>
<evidence type="ECO:0000256" key="3">
    <source>
        <dbReference type="ARBA" id="ARBA00022833"/>
    </source>
</evidence>
<dbReference type="InterPro" id="IPR020843">
    <property type="entry name" value="ER"/>
</dbReference>
<dbReference type="InterPro" id="IPR002328">
    <property type="entry name" value="ADH_Zn_CS"/>
</dbReference>
<evidence type="ECO:0000256" key="4">
    <source>
        <dbReference type="ARBA" id="ARBA00023002"/>
    </source>
</evidence>
<dbReference type="eggNOG" id="KOG0023">
    <property type="taxonomic scope" value="Eukaryota"/>
</dbReference>
<dbReference type="FunFam" id="3.40.50.720:FF:000022">
    <property type="entry name" value="Cinnamyl alcohol dehydrogenase"/>
    <property type="match status" value="1"/>
</dbReference>
<evidence type="ECO:0000259" key="6">
    <source>
        <dbReference type="SMART" id="SM00829"/>
    </source>
</evidence>
<dbReference type="Gene3D" id="3.90.180.10">
    <property type="entry name" value="Medium-chain alcohol dehydrogenases, catalytic domain"/>
    <property type="match status" value="1"/>
</dbReference>
<proteinExistence type="inferred from homology"/>
<dbReference type="Pfam" id="PF00107">
    <property type="entry name" value="ADH_zinc_N"/>
    <property type="match status" value="1"/>
</dbReference>
<gene>
    <name evidence="7" type="ORF">SARC_00958</name>
</gene>
<dbReference type="SUPFAM" id="SSF51735">
    <property type="entry name" value="NAD(P)-binding Rossmann-fold domains"/>
    <property type="match status" value="1"/>
</dbReference>
<keyword evidence="3 5" id="KW-0862">Zinc</keyword>
<comment type="similarity">
    <text evidence="5">Belongs to the zinc-containing alcohol dehydrogenase family.</text>
</comment>
<accession>A0A0L0GF30</accession>
<organism evidence="7 8">
    <name type="scientific">Sphaeroforma arctica JP610</name>
    <dbReference type="NCBI Taxonomy" id="667725"/>
    <lineage>
        <taxon>Eukaryota</taxon>
        <taxon>Ichthyosporea</taxon>
        <taxon>Ichthyophonida</taxon>
        <taxon>Sphaeroforma</taxon>
    </lineage>
</organism>
<dbReference type="GO" id="GO:0016616">
    <property type="term" value="F:oxidoreductase activity, acting on the CH-OH group of donors, NAD or NADP as acceptor"/>
    <property type="evidence" value="ECO:0007669"/>
    <property type="project" value="InterPro"/>
</dbReference>
<dbReference type="InterPro" id="IPR036291">
    <property type="entry name" value="NAD(P)-bd_dom_sf"/>
</dbReference>
<dbReference type="GO" id="GO:0008270">
    <property type="term" value="F:zinc ion binding"/>
    <property type="evidence" value="ECO:0007669"/>
    <property type="project" value="InterPro"/>
</dbReference>
<comment type="cofactor">
    <cofactor evidence="1 5">
        <name>Zn(2+)</name>
        <dbReference type="ChEBI" id="CHEBI:29105"/>
    </cofactor>
</comment>
<dbReference type="GeneID" id="25901462"/>
<dbReference type="Gene3D" id="3.40.50.720">
    <property type="entry name" value="NAD(P)-binding Rossmann-like Domain"/>
    <property type="match status" value="1"/>
</dbReference>
<sequence length="343" mass="37490">MSVTKLAKPVTAVGLAVKGNPLKDGVFEETEYTIEELDPGFVLIKIMATSICHTDFSVFGKDGSIPGHEMAGVVEAVADDVTDVKIGQRVAVGWQRNSCRDCEFCNEREENMCGKATSFRHGRGGWATHVVWHQHFVAPVPDGIEDSAVAPLMCAGATVYNAFKQNDVKKGDKVAVVSIGGLGHLALMIAHEMGCEVTAISRGTDKKEESHKFGADKYINSKDAAQIKEAEKRFNFMLVTTPADLDWDSYSTMIRSVRGTMCIVGIPPSYKYTFGLGPIIGTNIKITGSLVASPETTREMLEFCAEHKVRPVIEEFAFDANSCLKAVKKVEDNHIRFRAVLKP</sequence>
<dbReference type="Pfam" id="PF08240">
    <property type="entry name" value="ADH_N"/>
    <property type="match status" value="1"/>
</dbReference>
<dbReference type="CDD" id="cd05283">
    <property type="entry name" value="CAD1"/>
    <property type="match status" value="1"/>
</dbReference>
<dbReference type="SUPFAM" id="SSF50129">
    <property type="entry name" value="GroES-like"/>
    <property type="match status" value="1"/>
</dbReference>
<dbReference type="InterPro" id="IPR047109">
    <property type="entry name" value="CAD-like"/>
</dbReference>
<dbReference type="InterPro" id="IPR013154">
    <property type="entry name" value="ADH-like_N"/>
</dbReference>
<evidence type="ECO:0000256" key="5">
    <source>
        <dbReference type="RuleBase" id="RU361277"/>
    </source>
</evidence>
<reference evidence="7 8" key="1">
    <citation type="submission" date="2011-02" db="EMBL/GenBank/DDBJ databases">
        <title>The Genome Sequence of Sphaeroforma arctica JP610.</title>
        <authorList>
            <consortium name="The Broad Institute Genome Sequencing Platform"/>
            <person name="Russ C."/>
            <person name="Cuomo C."/>
            <person name="Young S.K."/>
            <person name="Zeng Q."/>
            <person name="Gargeya S."/>
            <person name="Alvarado L."/>
            <person name="Berlin A."/>
            <person name="Chapman S.B."/>
            <person name="Chen Z."/>
            <person name="Freedman E."/>
            <person name="Gellesch M."/>
            <person name="Goldberg J."/>
            <person name="Griggs A."/>
            <person name="Gujja S."/>
            <person name="Heilman E."/>
            <person name="Heiman D."/>
            <person name="Howarth C."/>
            <person name="Mehta T."/>
            <person name="Neiman D."/>
            <person name="Pearson M."/>
            <person name="Roberts A."/>
            <person name="Saif S."/>
            <person name="Shea T."/>
            <person name="Shenoy N."/>
            <person name="Sisk P."/>
            <person name="Stolte C."/>
            <person name="Sykes S."/>
            <person name="White J."/>
            <person name="Yandava C."/>
            <person name="Burger G."/>
            <person name="Gray M.W."/>
            <person name="Holland P.W.H."/>
            <person name="King N."/>
            <person name="Lang F.B.F."/>
            <person name="Roger A.J."/>
            <person name="Ruiz-Trillo I."/>
            <person name="Haas B."/>
            <person name="Nusbaum C."/>
            <person name="Birren B."/>
        </authorList>
    </citation>
    <scope>NUCLEOTIDE SEQUENCE [LARGE SCALE GENOMIC DNA]</scope>
    <source>
        <strain evidence="7 8">JP610</strain>
    </source>
</reference>